<dbReference type="PATRIC" id="fig|1072256.5.peg.1996"/>
<keyword evidence="2" id="KW-1185">Reference proteome</keyword>
<dbReference type="AlphaFoldDB" id="A0A0G3HFA3"/>
<dbReference type="KEGG" id="cut:CUTER_10130"/>
<protein>
    <submittedName>
        <fullName evidence="1">Uncharacterized protein</fullName>
    </submittedName>
</protein>
<dbReference type="EMBL" id="CP011546">
    <property type="protein sequence ID" value="AKK11994.1"/>
    <property type="molecule type" value="Genomic_DNA"/>
</dbReference>
<dbReference type="RefSeq" id="WP_047260291.1">
    <property type="nucleotide sequence ID" value="NZ_CP011546.1"/>
</dbReference>
<dbReference type="STRING" id="1072256.CUTER_10130"/>
<name>A0A0G3HFA3_9CORY</name>
<reference evidence="1 2" key="1">
    <citation type="journal article" date="2015" name="Genome Announc.">
        <title>Virulence Factor Genes Detected in the Complete Genome Sequence of Corynebacterium uterequi DSM 45634, Isolated from the Uterus of a Maiden Mare.</title>
        <authorList>
            <person name="Ruckert C."/>
            <person name="Kriete M."/>
            <person name="Jaenicke S."/>
            <person name="Winkler A."/>
            <person name="Tauch A."/>
        </authorList>
    </citation>
    <scope>NUCLEOTIDE SEQUENCE [LARGE SCALE GENOMIC DNA]</scope>
    <source>
        <strain evidence="1 2">DSM 45634</strain>
    </source>
</reference>
<dbReference type="Proteomes" id="UP000035548">
    <property type="component" value="Chromosome"/>
</dbReference>
<accession>A0A0G3HFA3</accession>
<dbReference type="OrthoDB" id="882812at2"/>
<sequence length="121" mass="12870">MSVLTVIDPAAVPTGSIAEFLHWHDLTTEWAEDRDYGSTEGTSEPLVTWLERMSTRFPPVVEGATGTTRYIIGSTCVYARFADGVAEAADARAAELAEALGLGLYRAASGRVLLPGGVVLE</sequence>
<gene>
    <name evidence="1" type="ORF">CUTER_10130</name>
</gene>
<evidence type="ECO:0000313" key="1">
    <source>
        <dbReference type="EMBL" id="AKK11994.1"/>
    </source>
</evidence>
<evidence type="ECO:0000313" key="2">
    <source>
        <dbReference type="Proteomes" id="UP000035548"/>
    </source>
</evidence>
<proteinExistence type="predicted"/>
<reference evidence="2" key="2">
    <citation type="submission" date="2015-05" db="EMBL/GenBank/DDBJ databases">
        <title>Complete genome sequence of Corynebacterium uterequi DSM 45634, isolated from the uterus of a maiden mare.</title>
        <authorList>
            <person name="Ruckert C."/>
            <person name="Albersmeier A."/>
            <person name="Winkler A."/>
            <person name="Tauch A."/>
        </authorList>
    </citation>
    <scope>NUCLEOTIDE SEQUENCE [LARGE SCALE GENOMIC DNA]</scope>
    <source>
        <strain evidence="2">DSM 45634</strain>
    </source>
</reference>
<organism evidence="1 2">
    <name type="scientific">Corynebacterium uterequi</name>
    <dbReference type="NCBI Taxonomy" id="1072256"/>
    <lineage>
        <taxon>Bacteria</taxon>
        <taxon>Bacillati</taxon>
        <taxon>Actinomycetota</taxon>
        <taxon>Actinomycetes</taxon>
        <taxon>Mycobacteriales</taxon>
        <taxon>Corynebacteriaceae</taxon>
        <taxon>Corynebacterium</taxon>
    </lineage>
</organism>